<dbReference type="OMA" id="NCMSERW"/>
<feature type="non-terminal residue" evidence="5">
    <location>
        <position position="1"/>
    </location>
</feature>
<evidence type="ECO:0000256" key="1">
    <source>
        <dbReference type="SAM" id="Coils"/>
    </source>
</evidence>
<name>E2A7L5_CAMFO</name>
<evidence type="ECO:0000313" key="5">
    <source>
        <dbReference type="EMBL" id="EFN70574.1"/>
    </source>
</evidence>
<feature type="domain" description="Transposable element P transposase-like GTP-binding insertion" evidence="4">
    <location>
        <begin position="289"/>
        <end position="365"/>
    </location>
</feature>
<accession>E2A7L5</accession>
<keyword evidence="6" id="KW-1185">Reference proteome</keyword>
<dbReference type="InterPro" id="IPR048365">
    <property type="entry name" value="TNP-like_RNaseH_N"/>
</dbReference>
<dbReference type="AlphaFoldDB" id="E2A7L5"/>
<feature type="domain" description="THAP9-like helix-turn-helix" evidence="2">
    <location>
        <begin position="43"/>
        <end position="122"/>
    </location>
</feature>
<dbReference type="InParanoid" id="E2A7L5"/>
<dbReference type="Pfam" id="PF12017">
    <property type="entry name" value="Tnp_P_element"/>
    <property type="match status" value="1"/>
</dbReference>
<evidence type="ECO:0000313" key="6">
    <source>
        <dbReference type="Proteomes" id="UP000000311"/>
    </source>
</evidence>
<gene>
    <name evidence="5" type="ORF">EAG_00520</name>
</gene>
<dbReference type="STRING" id="104421.E2A7L5"/>
<proteinExistence type="predicted"/>
<sequence>KQLREELRRTKEQYNLRIKTLTQKTRRMKKKIVSLENILEAIKQKNFLEEEQLYNLKGISIGNAHLLKRVVYKSKGKSLSQKYSPELRIFALTLHYYSPRAYSFVRETFNSCLPHPKTLYKWYCSVNGEPGFNKEALAFIKERVSKTDRSLFGALIMDEMAIRQQVEFDGQKFCGKCDMGDNIASEEHSIAKEALVFLVVGVNEMWKIPVGYFLINSITGEQKANLVMQCLSLLHNAGICIKSLTCDGAANNLSMIRLLKCNITNPKCMQGYFEHPSSSYKVHIFLDACHMLKLLRNTLGDYKCIVNSKGQMIKWDHIVALHELQQNEGLHLGNKLRQQHIQYHKKKMNVRFAAQVCSASVANAL</sequence>
<dbReference type="InterPro" id="IPR048366">
    <property type="entry name" value="TNP-like_GBD"/>
</dbReference>
<evidence type="ECO:0000259" key="3">
    <source>
        <dbReference type="Pfam" id="PF21787"/>
    </source>
</evidence>
<feature type="coiled-coil region" evidence="1">
    <location>
        <begin position="4"/>
        <end position="45"/>
    </location>
</feature>
<feature type="non-terminal residue" evidence="5">
    <location>
        <position position="365"/>
    </location>
</feature>
<reference evidence="5 6" key="1">
    <citation type="journal article" date="2010" name="Science">
        <title>Genomic comparison of the ants Camponotus floridanus and Harpegnathos saltator.</title>
        <authorList>
            <person name="Bonasio R."/>
            <person name="Zhang G."/>
            <person name="Ye C."/>
            <person name="Mutti N.S."/>
            <person name="Fang X."/>
            <person name="Qin N."/>
            <person name="Donahue G."/>
            <person name="Yang P."/>
            <person name="Li Q."/>
            <person name="Li C."/>
            <person name="Zhang P."/>
            <person name="Huang Z."/>
            <person name="Berger S.L."/>
            <person name="Reinberg D."/>
            <person name="Wang J."/>
            <person name="Liebig J."/>
        </authorList>
    </citation>
    <scope>NUCLEOTIDE SEQUENCE [LARGE SCALE GENOMIC DNA]</scope>
    <source>
        <strain evidence="6">C129</strain>
    </source>
</reference>
<evidence type="ECO:0000259" key="2">
    <source>
        <dbReference type="Pfam" id="PF12017"/>
    </source>
</evidence>
<dbReference type="Pfam" id="PF21788">
    <property type="entry name" value="TNP-like_GBD"/>
    <property type="match status" value="1"/>
</dbReference>
<keyword evidence="1" id="KW-0175">Coiled coil</keyword>
<evidence type="ECO:0000259" key="4">
    <source>
        <dbReference type="Pfam" id="PF21788"/>
    </source>
</evidence>
<dbReference type="OrthoDB" id="7529021at2759"/>
<dbReference type="InterPro" id="IPR021896">
    <property type="entry name" value="THAP9-like_HTH"/>
</dbReference>
<dbReference type="Proteomes" id="UP000000311">
    <property type="component" value="Unassembled WGS sequence"/>
</dbReference>
<protein>
    <submittedName>
        <fullName evidence="5">THAP domain-containing protein 9</fullName>
    </submittedName>
</protein>
<dbReference type="Pfam" id="PF21787">
    <property type="entry name" value="TNP-like_RNaseH_N"/>
    <property type="match status" value="1"/>
</dbReference>
<organism evidence="6">
    <name type="scientific">Camponotus floridanus</name>
    <name type="common">Florida carpenter ant</name>
    <dbReference type="NCBI Taxonomy" id="104421"/>
    <lineage>
        <taxon>Eukaryota</taxon>
        <taxon>Metazoa</taxon>
        <taxon>Ecdysozoa</taxon>
        <taxon>Arthropoda</taxon>
        <taxon>Hexapoda</taxon>
        <taxon>Insecta</taxon>
        <taxon>Pterygota</taxon>
        <taxon>Neoptera</taxon>
        <taxon>Endopterygota</taxon>
        <taxon>Hymenoptera</taxon>
        <taxon>Apocrita</taxon>
        <taxon>Aculeata</taxon>
        <taxon>Formicoidea</taxon>
        <taxon>Formicidae</taxon>
        <taxon>Formicinae</taxon>
        <taxon>Camponotus</taxon>
    </lineage>
</organism>
<feature type="domain" description="Transposable element P transposase-like RNase H" evidence="3">
    <location>
        <begin position="128"/>
        <end position="259"/>
    </location>
</feature>
<dbReference type="EMBL" id="GL437351">
    <property type="protein sequence ID" value="EFN70574.1"/>
    <property type="molecule type" value="Genomic_DNA"/>
</dbReference>